<organism evidence="6">
    <name type="scientific">marine metagenome</name>
    <dbReference type="NCBI Taxonomy" id="408172"/>
    <lineage>
        <taxon>unclassified sequences</taxon>
        <taxon>metagenomes</taxon>
        <taxon>ecological metagenomes</taxon>
    </lineage>
</organism>
<dbReference type="PANTHER" id="PTHR43667:SF1">
    <property type="entry name" value="CYCLOPROPANE-FATTY-ACYL-PHOSPHOLIPID SYNTHASE"/>
    <property type="match status" value="1"/>
</dbReference>
<evidence type="ECO:0000256" key="2">
    <source>
        <dbReference type="ARBA" id="ARBA00022603"/>
    </source>
</evidence>
<dbReference type="PIRSF" id="PIRSF003085">
    <property type="entry name" value="CMAS"/>
    <property type="match status" value="1"/>
</dbReference>
<evidence type="ECO:0008006" key="7">
    <source>
        <dbReference type="Google" id="ProtNLM"/>
    </source>
</evidence>
<feature type="non-terminal residue" evidence="6">
    <location>
        <position position="1"/>
    </location>
</feature>
<dbReference type="GO" id="GO:0008168">
    <property type="term" value="F:methyltransferase activity"/>
    <property type="evidence" value="ECO:0007669"/>
    <property type="project" value="UniProtKB-KW"/>
</dbReference>
<protein>
    <recommendedName>
        <fullName evidence="7">Polyketide synthase methyltransferase domain-containing protein</fullName>
    </recommendedName>
</protein>
<dbReference type="SUPFAM" id="SSF53335">
    <property type="entry name" value="S-adenosyl-L-methionine-dependent methyltransferases"/>
    <property type="match status" value="1"/>
</dbReference>
<keyword evidence="4" id="KW-0949">S-adenosyl-L-methionine</keyword>
<reference evidence="6" key="1">
    <citation type="submission" date="2018-05" db="EMBL/GenBank/DDBJ databases">
        <authorList>
            <person name="Lanie J.A."/>
            <person name="Ng W.-L."/>
            <person name="Kazmierczak K.M."/>
            <person name="Andrzejewski T.M."/>
            <person name="Davidsen T.M."/>
            <person name="Wayne K.J."/>
            <person name="Tettelin H."/>
            <person name="Glass J.I."/>
            <person name="Rusch D."/>
            <person name="Podicherti R."/>
            <person name="Tsui H.-C.T."/>
            <person name="Winkler M.E."/>
        </authorList>
    </citation>
    <scope>NUCLEOTIDE SEQUENCE</scope>
</reference>
<dbReference type="GO" id="GO:0032259">
    <property type="term" value="P:methylation"/>
    <property type="evidence" value="ECO:0007669"/>
    <property type="project" value="UniProtKB-KW"/>
</dbReference>
<accession>A0A382YFZ3</accession>
<feature type="non-terminal residue" evidence="6">
    <location>
        <position position="263"/>
    </location>
</feature>
<sequence length="263" mass="30616">NYNLPGKSKKNVKHHYDIGEELYDLFLDKKHRQYSCAYFTKDDESLEDAQQNKINHIIKKLNLKPGQRVLDIGCGWGGMAFEIAKQSQCEVKGISLSENQINYCKNKAKELNMDNQVHFELCDYRSVKGKFDRIVSVGAFEHFGKKFYKTFFQQVKNIMTDDAIFLLHTIGSIDKPGPVQPFIQKYIFPGGIVPSLSDMVKPIEKTGLILSDCETLIHHYDKTLKAWLDRFMQNKQKAKYMYNKEFVRMWEFYLASCSAAFKF</sequence>
<dbReference type="GO" id="GO:0008610">
    <property type="term" value="P:lipid biosynthetic process"/>
    <property type="evidence" value="ECO:0007669"/>
    <property type="project" value="InterPro"/>
</dbReference>
<evidence type="ECO:0000313" key="6">
    <source>
        <dbReference type="EMBL" id="SVD82226.1"/>
    </source>
</evidence>
<dbReference type="AlphaFoldDB" id="A0A382YFZ3"/>
<keyword evidence="5" id="KW-0443">Lipid metabolism</keyword>
<dbReference type="InterPro" id="IPR050723">
    <property type="entry name" value="CFA/CMAS"/>
</dbReference>
<keyword evidence="2" id="KW-0489">Methyltransferase</keyword>
<dbReference type="InterPro" id="IPR003333">
    <property type="entry name" value="CMAS"/>
</dbReference>
<dbReference type="CDD" id="cd02440">
    <property type="entry name" value="AdoMet_MTases"/>
    <property type="match status" value="1"/>
</dbReference>
<dbReference type="InterPro" id="IPR029063">
    <property type="entry name" value="SAM-dependent_MTases_sf"/>
</dbReference>
<dbReference type="Pfam" id="PF02353">
    <property type="entry name" value="CMAS"/>
    <property type="match status" value="1"/>
</dbReference>
<dbReference type="Gene3D" id="3.40.50.150">
    <property type="entry name" value="Vaccinia Virus protein VP39"/>
    <property type="match status" value="1"/>
</dbReference>
<evidence type="ECO:0000256" key="5">
    <source>
        <dbReference type="ARBA" id="ARBA00023098"/>
    </source>
</evidence>
<dbReference type="EMBL" id="UINC01175551">
    <property type="protein sequence ID" value="SVD82226.1"/>
    <property type="molecule type" value="Genomic_DNA"/>
</dbReference>
<gene>
    <name evidence="6" type="ORF">METZ01_LOCUS435080</name>
</gene>
<proteinExistence type="inferred from homology"/>
<comment type="similarity">
    <text evidence="1">Belongs to the CFA/CMAS family.</text>
</comment>
<name>A0A382YFZ3_9ZZZZ</name>
<dbReference type="PANTHER" id="PTHR43667">
    <property type="entry name" value="CYCLOPROPANE-FATTY-ACYL-PHOSPHOLIPID SYNTHASE"/>
    <property type="match status" value="1"/>
</dbReference>
<evidence type="ECO:0000256" key="3">
    <source>
        <dbReference type="ARBA" id="ARBA00022679"/>
    </source>
</evidence>
<evidence type="ECO:0000256" key="1">
    <source>
        <dbReference type="ARBA" id="ARBA00010815"/>
    </source>
</evidence>
<evidence type="ECO:0000256" key="4">
    <source>
        <dbReference type="ARBA" id="ARBA00022691"/>
    </source>
</evidence>
<keyword evidence="3" id="KW-0808">Transferase</keyword>